<name>A0AAI9K4A1_9FIRM</name>
<accession>A0AAI9K4A1</accession>
<dbReference type="Proteomes" id="UP000660047">
    <property type="component" value="Unassembled WGS sequence"/>
</dbReference>
<dbReference type="RefSeq" id="WP_055222553.1">
    <property type="nucleotide sequence ID" value="NZ_BLYL01000001.1"/>
</dbReference>
<dbReference type="AlphaFoldDB" id="A0AAI9K4A1"/>
<evidence type="ECO:0000313" key="2">
    <source>
        <dbReference type="Proteomes" id="UP000660047"/>
    </source>
</evidence>
<gene>
    <name evidence="1" type="ORF">COEU31_00570</name>
</gene>
<dbReference type="EMBL" id="BLYL01000001">
    <property type="protein sequence ID" value="GFO93011.1"/>
    <property type="molecule type" value="Genomic_DNA"/>
</dbReference>
<sequence length="318" mass="37053">MGYMVDKMRNMSFRQYSFEKKLRDIEAEMSGRNRSFLPEITDVNGVVSEERIDSFIAANVDRIEEYGTANNMWRENGFRSVTSEHMPDVLREYLSDFMYLAIKVILTEDYLGDEELVELPVSTFEQIYMMAEELGSGEMRYDDVFTEFYCGGVQRANLLAYCDSLYELLSGEKIKSLITDEMLDRANKLYEKDVERINGSYQEIEDLPEEIREEMEDWSESVTGEEMPELIGICDVQNPDVFCTKYRRFREIYFSDELPQDIDLANVVKRMLNIYLCSINASSYGFEDAFSDSYIYMKRAQRMVSYAAKKHAEGGADD</sequence>
<evidence type="ECO:0000313" key="1">
    <source>
        <dbReference type="EMBL" id="GFO93011.1"/>
    </source>
</evidence>
<reference evidence="1" key="1">
    <citation type="submission" date="2020-06" db="EMBL/GenBank/DDBJ databases">
        <title>Characterization of fructooligosaccharide metabolism and fructooligosaccharide-degrading enzymes in human commensal butyrate producers.</title>
        <authorList>
            <person name="Tanno H."/>
            <person name="Fujii T."/>
            <person name="Hirano K."/>
            <person name="Maeno S."/>
            <person name="Tonozuka T."/>
            <person name="Sakamoto M."/>
            <person name="Ohkuma M."/>
            <person name="Tochio T."/>
            <person name="Endo A."/>
        </authorList>
    </citation>
    <scope>NUCLEOTIDE SEQUENCE</scope>
    <source>
        <strain evidence="1">JCM 31265</strain>
    </source>
</reference>
<protein>
    <submittedName>
        <fullName evidence="1">Uncharacterized protein</fullName>
    </submittedName>
</protein>
<proteinExistence type="predicted"/>
<comment type="caution">
    <text evidence="1">The sequence shown here is derived from an EMBL/GenBank/DDBJ whole genome shotgun (WGS) entry which is preliminary data.</text>
</comment>
<organism evidence="1 2">
    <name type="scientific">Coprococcus eutactus</name>
    <dbReference type="NCBI Taxonomy" id="33043"/>
    <lineage>
        <taxon>Bacteria</taxon>
        <taxon>Bacillati</taxon>
        <taxon>Bacillota</taxon>
        <taxon>Clostridia</taxon>
        <taxon>Lachnospirales</taxon>
        <taxon>Lachnospiraceae</taxon>
        <taxon>Coprococcus</taxon>
    </lineage>
</organism>